<dbReference type="InterPro" id="IPR005184">
    <property type="entry name" value="DUF306_Meta_HslJ"/>
</dbReference>
<name>A0A1G7E500_9RHOB</name>
<dbReference type="OrthoDB" id="7777568at2"/>
<sequence>MRLPYAGRMSPKPPMIRLTALAAMLALGACAARDVAEADRIDGIDWKLISVNGLAYPYDVSLRLDGDRLSGVLPCNAYSGQRGGAAPSFTASGLDVTEMACADPQRRRAEAEYLALLPRLTSIARDGDGLRMTGPDATLSFARREARGDEVF</sequence>
<feature type="domain" description="DUF306" evidence="2">
    <location>
        <begin position="41"/>
        <end position="138"/>
    </location>
</feature>
<organism evidence="3 4">
    <name type="scientific">Paracoccus isoporae</name>
    <dbReference type="NCBI Taxonomy" id="591205"/>
    <lineage>
        <taxon>Bacteria</taxon>
        <taxon>Pseudomonadati</taxon>
        <taxon>Pseudomonadota</taxon>
        <taxon>Alphaproteobacteria</taxon>
        <taxon>Rhodobacterales</taxon>
        <taxon>Paracoccaceae</taxon>
        <taxon>Paracoccus</taxon>
    </lineage>
</organism>
<feature type="chain" id="PRO_5011455133" evidence="1">
    <location>
        <begin position="32"/>
        <end position="152"/>
    </location>
</feature>
<accession>A0A1G7E500</accession>
<dbReference type="Proteomes" id="UP000199344">
    <property type="component" value="Unassembled WGS sequence"/>
</dbReference>
<dbReference type="InterPro" id="IPR053147">
    <property type="entry name" value="Hsp_HslJ-like"/>
</dbReference>
<keyword evidence="3" id="KW-0346">Stress response</keyword>
<evidence type="ECO:0000313" key="3">
    <source>
        <dbReference type="EMBL" id="SDE58818.1"/>
    </source>
</evidence>
<dbReference type="EMBL" id="FNAH01000008">
    <property type="protein sequence ID" value="SDE58818.1"/>
    <property type="molecule type" value="Genomic_DNA"/>
</dbReference>
<evidence type="ECO:0000313" key="4">
    <source>
        <dbReference type="Proteomes" id="UP000199344"/>
    </source>
</evidence>
<dbReference type="InterPro" id="IPR038670">
    <property type="entry name" value="HslJ-like_sf"/>
</dbReference>
<dbReference type="PROSITE" id="PS51257">
    <property type="entry name" value="PROKAR_LIPOPROTEIN"/>
    <property type="match status" value="1"/>
</dbReference>
<keyword evidence="4" id="KW-1185">Reference proteome</keyword>
<dbReference type="Gene3D" id="2.40.128.270">
    <property type="match status" value="1"/>
</dbReference>
<protein>
    <submittedName>
        <fullName evidence="3">Heat shock protein HslJ</fullName>
    </submittedName>
</protein>
<keyword evidence="1" id="KW-0732">Signal</keyword>
<gene>
    <name evidence="3" type="ORF">SAMN05421538_10888</name>
</gene>
<evidence type="ECO:0000256" key="1">
    <source>
        <dbReference type="SAM" id="SignalP"/>
    </source>
</evidence>
<dbReference type="AlphaFoldDB" id="A0A1G7E500"/>
<dbReference type="PANTHER" id="PTHR35535:SF2">
    <property type="entry name" value="DUF306 DOMAIN-CONTAINING PROTEIN"/>
    <property type="match status" value="1"/>
</dbReference>
<dbReference type="STRING" id="591205.SAMN05421538_10888"/>
<reference evidence="3 4" key="1">
    <citation type="submission" date="2016-10" db="EMBL/GenBank/DDBJ databases">
        <authorList>
            <person name="de Groot N.N."/>
        </authorList>
    </citation>
    <scope>NUCLEOTIDE SEQUENCE [LARGE SCALE GENOMIC DNA]</scope>
    <source>
        <strain evidence="3 4">DSM 22220</strain>
    </source>
</reference>
<dbReference type="PANTHER" id="PTHR35535">
    <property type="entry name" value="HEAT SHOCK PROTEIN HSLJ"/>
    <property type="match status" value="1"/>
</dbReference>
<dbReference type="Pfam" id="PF03724">
    <property type="entry name" value="META"/>
    <property type="match status" value="1"/>
</dbReference>
<feature type="signal peptide" evidence="1">
    <location>
        <begin position="1"/>
        <end position="31"/>
    </location>
</feature>
<proteinExistence type="predicted"/>
<evidence type="ECO:0000259" key="2">
    <source>
        <dbReference type="Pfam" id="PF03724"/>
    </source>
</evidence>